<keyword evidence="1" id="KW-0677">Repeat</keyword>
<evidence type="ECO:0000256" key="1">
    <source>
        <dbReference type="ARBA" id="ARBA00022737"/>
    </source>
</evidence>
<dbReference type="EMBL" id="MU151289">
    <property type="protein sequence ID" value="KAF9445649.1"/>
    <property type="molecule type" value="Genomic_DNA"/>
</dbReference>
<sequence>MEGRKRKQSEVADNPSGNNPNMRGRKKERRSIAGRNSGDSSSRDVTSNSTPHADYFSGAHHFTVYKPTMIEGDNPNERQSMKILAEHVMVGAEFDSSDHRPSCHSETRRDISHSIQSWMHNLARKYKILWLHGPAGVGKSAILQTIAETEADSPTSILGATLFFSRQNSHDDSRCVFTTVAYRLAVIYPPYRQYVVKLLTLDPGLFKAFIVRPFVEEKVMDGHRDMVLILLDGLDECEGEEAQCEIIVLIGKFVLQYPTRPEPQIQDAFSERELQSGYGEMKVLVDSDQGCRDVEKYLQDSFANIRKKHRRSIPSSLKQWPSESDFSAIVTRSSGLFIFPFTLIRFIGDTAYADPDFRLKTVLEVIGSTSSPDGGHNPFETLDALYTRILSEIPRDVLPTTLGLLMIYTTNGRAYGALQRLHSILKVPEPQNASEERLEAFHASFYDYLVSPSRPGAFYALAPTIIQPFLLRTSSPNLLPSFET</sequence>
<protein>
    <recommendedName>
        <fullName evidence="3">NACHT domain-containing protein</fullName>
    </recommendedName>
</protein>
<feature type="compositionally biased region" description="Polar residues" evidence="2">
    <location>
        <begin position="37"/>
        <end position="51"/>
    </location>
</feature>
<evidence type="ECO:0000313" key="4">
    <source>
        <dbReference type="EMBL" id="KAF9445649.1"/>
    </source>
</evidence>
<dbReference type="OrthoDB" id="5967843at2759"/>
<dbReference type="Pfam" id="PF24883">
    <property type="entry name" value="NPHP3_N"/>
    <property type="match status" value="1"/>
</dbReference>
<organism evidence="4 5">
    <name type="scientific">Macrolepiota fuliginosa MF-IS2</name>
    <dbReference type="NCBI Taxonomy" id="1400762"/>
    <lineage>
        <taxon>Eukaryota</taxon>
        <taxon>Fungi</taxon>
        <taxon>Dikarya</taxon>
        <taxon>Basidiomycota</taxon>
        <taxon>Agaricomycotina</taxon>
        <taxon>Agaricomycetes</taxon>
        <taxon>Agaricomycetidae</taxon>
        <taxon>Agaricales</taxon>
        <taxon>Agaricineae</taxon>
        <taxon>Agaricaceae</taxon>
        <taxon>Macrolepiota</taxon>
    </lineage>
</organism>
<feature type="domain" description="NACHT" evidence="3">
    <location>
        <begin position="127"/>
        <end position="236"/>
    </location>
</feature>
<proteinExistence type="predicted"/>
<gene>
    <name evidence="4" type="ORF">P691DRAFT_795362</name>
</gene>
<feature type="region of interest" description="Disordered" evidence="2">
    <location>
        <begin position="1"/>
        <end position="53"/>
    </location>
</feature>
<dbReference type="InterPro" id="IPR056884">
    <property type="entry name" value="NPHP3-like_N"/>
</dbReference>
<name>A0A9P5X8J6_9AGAR</name>
<dbReference type="Proteomes" id="UP000807342">
    <property type="component" value="Unassembled WGS sequence"/>
</dbReference>
<evidence type="ECO:0000313" key="5">
    <source>
        <dbReference type="Proteomes" id="UP000807342"/>
    </source>
</evidence>
<dbReference type="PROSITE" id="PS50837">
    <property type="entry name" value="NACHT"/>
    <property type="match status" value="1"/>
</dbReference>
<dbReference type="InterPro" id="IPR027417">
    <property type="entry name" value="P-loop_NTPase"/>
</dbReference>
<accession>A0A9P5X8J6</accession>
<keyword evidence="5" id="KW-1185">Reference proteome</keyword>
<dbReference type="SUPFAM" id="SSF52540">
    <property type="entry name" value="P-loop containing nucleoside triphosphate hydrolases"/>
    <property type="match status" value="1"/>
</dbReference>
<reference evidence="4" key="1">
    <citation type="submission" date="2020-11" db="EMBL/GenBank/DDBJ databases">
        <authorList>
            <consortium name="DOE Joint Genome Institute"/>
            <person name="Ahrendt S."/>
            <person name="Riley R."/>
            <person name="Andreopoulos W."/>
            <person name="Labutti K."/>
            <person name="Pangilinan J."/>
            <person name="Ruiz-Duenas F.J."/>
            <person name="Barrasa J.M."/>
            <person name="Sanchez-Garcia M."/>
            <person name="Camarero S."/>
            <person name="Miyauchi S."/>
            <person name="Serrano A."/>
            <person name="Linde D."/>
            <person name="Babiker R."/>
            <person name="Drula E."/>
            <person name="Ayuso-Fernandez I."/>
            <person name="Pacheco R."/>
            <person name="Padilla G."/>
            <person name="Ferreira P."/>
            <person name="Barriuso J."/>
            <person name="Kellner H."/>
            <person name="Castanera R."/>
            <person name="Alfaro M."/>
            <person name="Ramirez L."/>
            <person name="Pisabarro A.G."/>
            <person name="Kuo A."/>
            <person name="Tritt A."/>
            <person name="Lipzen A."/>
            <person name="He G."/>
            <person name="Yan M."/>
            <person name="Ng V."/>
            <person name="Cullen D."/>
            <person name="Martin F."/>
            <person name="Rosso M.-N."/>
            <person name="Henrissat B."/>
            <person name="Hibbett D."/>
            <person name="Martinez A.T."/>
            <person name="Grigoriev I.V."/>
        </authorList>
    </citation>
    <scope>NUCLEOTIDE SEQUENCE</scope>
    <source>
        <strain evidence="4">MF-IS2</strain>
    </source>
</reference>
<dbReference type="Gene3D" id="3.40.50.300">
    <property type="entry name" value="P-loop containing nucleotide triphosphate hydrolases"/>
    <property type="match status" value="1"/>
</dbReference>
<evidence type="ECO:0000256" key="2">
    <source>
        <dbReference type="SAM" id="MobiDB-lite"/>
    </source>
</evidence>
<comment type="caution">
    <text evidence="4">The sequence shown here is derived from an EMBL/GenBank/DDBJ whole genome shotgun (WGS) entry which is preliminary data.</text>
</comment>
<evidence type="ECO:0000259" key="3">
    <source>
        <dbReference type="PROSITE" id="PS50837"/>
    </source>
</evidence>
<dbReference type="InterPro" id="IPR007111">
    <property type="entry name" value="NACHT_NTPase"/>
</dbReference>
<dbReference type="AlphaFoldDB" id="A0A9P5X8J6"/>